<comment type="caution">
    <text evidence="1">The sequence shown here is derived from an EMBL/GenBank/DDBJ whole genome shotgun (WGS) entry which is preliminary data.</text>
</comment>
<sequence length="332" mass="37570">MAMHVCRLFESSRRLPWTPNSSSQWNSIRSTPRYTVPVTRPQAGTLLEVYDWKRGQFRAHFVCSVKTDSFCFIAENLIILPHYPEDAQDAGEGIVVARFQFPGQGSSPRPAIRVFGFASPRPNAPFIASRRVRIVCDDSSVGLSRSFWPIEVLMDPLSFLSFTPSTRSSTPSLNTVSWDRWGVEAQLIPEMKYRYGVKRVHPTRTAHLEIDQPPSLTGDRALVMGVRVVEFGRRGLSARHTKTARTAMAATEDKNTAVSYYPLPKPLLGNTVAHLTNTLQVSRPLHEFYVREYRILSDEERIVVLERPYASDPNDGVERRWSGSQTLTVFTV</sequence>
<reference evidence="1" key="1">
    <citation type="journal article" date="2020" name="Nat. Commun.">
        <title>Large-scale genome sequencing of mycorrhizal fungi provides insights into the early evolution of symbiotic traits.</title>
        <authorList>
            <person name="Miyauchi S."/>
            <person name="Kiss E."/>
            <person name="Kuo A."/>
            <person name="Drula E."/>
            <person name="Kohler A."/>
            <person name="Sanchez-Garcia M."/>
            <person name="Morin E."/>
            <person name="Andreopoulos B."/>
            <person name="Barry K.W."/>
            <person name="Bonito G."/>
            <person name="Buee M."/>
            <person name="Carver A."/>
            <person name="Chen C."/>
            <person name="Cichocki N."/>
            <person name="Clum A."/>
            <person name="Culley D."/>
            <person name="Crous P.W."/>
            <person name="Fauchery L."/>
            <person name="Girlanda M."/>
            <person name="Hayes R.D."/>
            <person name="Keri Z."/>
            <person name="LaButti K."/>
            <person name="Lipzen A."/>
            <person name="Lombard V."/>
            <person name="Magnuson J."/>
            <person name="Maillard F."/>
            <person name="Murat C."/>
            <person name="Nolan M."/>
            <person name="Ohm R.A."/>
            <person name="Pangilinan J."/>
            <person name="Pereira M.F."/>
            <person name="Perotto S."/>
            <person name="Peter M."/>
            <person name="Pfister S."/>
            <person name="Riley R."/>
            <person name="Sitrit Y."/>
            <person name="Stielow J.B."/>
            <person name="Szollosi G."/>
            <person name="Zifcakova L."/>
            <person name="Stursova M."/>
            <person name="Spatafora J.W."/>
            <person name="Tedersoo L."/>
            <person name="Vaario L.M."/>
            <person name="Yamada A."/>
            <person name="Yan M."/>
            <person name="Wang P."/>
            <person name="Xu J."/>
            <person name="Bruns T."/>
            <person name="Baldrian P."/>
            <person name="Vilgalys R."/>
            <person name="Dunand C."/>
            <person name="Henrissat B."/>
            <person name="Grigoriev I.V."/>
            <person name="Hibbett D."/>
            <person name="Nagy L.G."/>
            <person name="Martin F.M."/>
        </authorList>
    </citation>
    <scope>NUCLEOTIDE SEQUENCE</scope>
    <source>
        <strain evidence="1">UP504</strain>
    </source>
</reference>
<dbReference type="Proteomes" id="UP000886523">
    <property type="component" value="Unassembled WGS sequence"/>
</dbReference>
<keyword evidence="2" id="KW-1185">Reference proteome</keyword>
<dbReference type="EMBL" id="MU128918">
    <property type="protein sequence ID" value="KAF9519331.1"/>
    <property type="molecule type" value="Genomic_DNA"/>
</dbReference>
<proteinExistence type="predicted"/>
<evidence type="ECO:0000313" key="2">
    <source>
        <dbReference type="Proteomes" id="UP000886523"/>
    </source>
</evidence>
<protein>
    <submittedName>
        <fullName evidence="1">Uncharacterized protein</fullName>
    </submittedName>
</protein>
<dbReference type="AlphaFoldDB" id="A0A9P6BAL6"/>
<organism evidence="1 2">
    <name type="scientific">Hydnum rufescens UP504</name>
    <dbReference type="NCBI Taxonomy" id="1448309"/>
    <lineage>
        <taxon>Eukaryota</taxon>
        <taxon>Fungi</taxon>
        <taxon>Dikarya</taxon>
        <taxon>Basidiomycota</taxon>
        <taxon>Agaricomycotina</taxon>
        <taxon>Agaricomycetes</taxon>
        <taxon>Cantharellales</taxon>
        <taxon>Hydnaceae</taxon>
        <taxon>Hydnum</taxon>
    </lineage>
</organism>
<name>A0A9P6BAL6_9AGAM</name>
<evidence type="ECO:0000313" key="1">
    <source>
        <dbReference type="EMBL" id="KAF9519331.1"/>
    </source>
</evidence>
<gene>
    <name evidence="1" type="ORF">BS47DRAFT_1337089</name>
</gene>
<accession>A0A9P6BAL6</accession>